<evidence type="ECO:0000313" key="2">
    <source>
        <dbReference type="EMBL" id="KYK57801.1"/>
    </source>
</evidence>
<dbReference type="InParanoid" id="A0A151GL95"/>
<dbReference type="FunCoup" id="A0A151GL95">
    <property type="interactions" value="122"/>
</dbReference>
<dbReference type="SUPFAM" id="SSF53254">
    <property type="entry name" value="Phosphoglycerate mutase-like"/>
    <property type="match status" value="1"/>
</dbReference>
<protein>
    <submittedName>
        <fullName evidence="2">Transcription factor tau 55 kDa subunit</fullName>
    </submittedName>
</protein>
<gene>
    <name evidence="2" type="ORF">DCS_04814</name>
</gene>
<keyword evidence="3" id="KW-1185">Reference proteome</keyword>
<dbReference type="CDD" id="cd07067">
    <property type="entry name" value="HP_PGM_like"/>
    <property type="match status" value="1"/>
</dbReference>
<dbReference type="Gene3D" id="3.40.50.1240">
    <property type="entry name" value="Phosphoglycerate mutase-like"/>
    <property type="match status" value="1"/>
</dbReference>
<proteinExistence type="predicted"/>
<evidence type="ECO:0000313" key="3">
    <source>
        <dbReference type="Proteomes" id="UP000076580"/>
    </source>
</evidence>
<dbReference type="GeneID" id="63717457"/>
<feature type="region of interest" description="Disordered" evidence="1">
    <location>
        <begin position="52"/>
        <end position="77"/>
    </location>
</feature>
<dbReference type="InterPro" id="IPR051710">
    <property type="entry name" value="Phosphatase_SH3-domain"/>
</dbReference>
<name>A0A151GL95_DRECN</name>
<dbReference type="EMBL" id="LAYC01000002">
    <property type="protein sequence ID" value="KYK57801.1"/>
    <property type="molecule type" value="Genomic_DNA"/>
</dbReference>
<comment type="caution">
    <text evidence="2">The sequence shown here is derived from an EMBL/GenBank/DDBJ whole genome shotgun (WGS) entry which is preliminary data.</text>
</comment>
<sequence>MEKAMVAGMWVRTDQQHSTQFTEKYFGLRASIFPTTDTVRFHAPRCPFDLSRVKIGQDSSRSQPRPKEKKGSERQRKKIKEIVAEMPLEKIYVARHGFRSNWLVDPLTGTYSAHIPSPTGIPADPTLTSHGVRQSKELASHLVTLDPPIEAVYSSPFYRCLETLSPFVTLQLQKQEQGRTGGRLVSETAMIRLERGIQEWFGSAPFDHPEPATADVLKTLFPTINGEYRSVVSPSKRGETLAELQDRVAVALRAIIDRCDAEGTRAVLLCSHAAVIIVLGRILTGQVPEAADTDDFYAYTCGLSVFRRAAPVEEGRVQGPRPLSADRGTWRACSCFAA</sequence>
<feature type="compositionally biased region" description="Basic and acidic residues" evidence="1">
    <location>
        <begin position="65"/>
        <end position="74"/>
    </location>
</feature>
<dbReference type="PANTHER" id="PTHR16469">
    <property type="entry name" value="UBIQUITIN-ASSOCIATED AND SH3 DOMAIN-CONTAINING BA-RELATED"/>
    <property type="match status" value="1"/>
</dbReference>
<dbReference type="RefSeq" id="XP_040657153.1">
    <property type="nucleotide sequence ID" value="XM_040802120.1"/>
</dbReference>
<organism evidence="2 3">
    <name type="scientific">Drechmeria coniospora</name>
    <name type="common">Nematophagous fungus</name>
    <name type="synonym">Meria coniospora</name>
    <dbReference type="NCBI Taxonomy" id="98403"/>
    <lineage>
        <taxon>Eukaryota</taxon>
        <taxon>Fungi</taxon>
        <taxon>Dikarya</taxon>
        <taxon>Ascomycota</taxon>
        <taxon>Pezizomycotina</taxon>
        <taxon>Sordariomycetes</taxon>
        <taxon>Hypocreomycetidae</taxon>
        <taxon>Hypocreales</taxon>
        <taxon>Ophiocordycipitaceae</taxon>
        <taxon>Drechmeria</taxon>
    </lineage>
</organism>
<dbReference type="PANTHER" id="PTHR16469:SF51">
    <property type="entry name" value="TRANSCRIPTION FACTOR TAU 55 KDA SUBUNIT"/>
    <property type="match status" value="1"/>
</dbReference>
<dbReference type="SMART" id="SM00855">
    <property type="entry name" value="PGAM"/>
    <property type="match status" value="1"/>
</dbReference>
<dbReference type="AlphaFoldDB" id="A0A151GL95"/>
<dbReference type="Proteomes" id="UP000076580">
    <property type="component" value="Chromosome 02"/>
</dbReference>
<dbReference type="STRING" id="98403.A0A151GL95"/>
<reference evidence="2 3" key="1">
    <citation type="journal article" date="2016" name="Sci. Rep.">
        <title>Insights into Adaptations to a Near-Obligate Nematode Endoparasitic Lifestyle from the Finished Genome of Drechmeria coniospora.</title>
        <authorList>
            <person name="Zhang L."/>
            <person name="Zhou Z."/>
            <person name="Guo Q."/>
            <person name="Fokkens L."/>
            <person name="Miskei M."/>
            <person name="Pocsi I."/>
            <person name="Zhang W."/>
            <person name="Chen M."/>
            <person name="Wang L."/>
            <person name="Sun Y."/>
            <person name="Donzelli B.G."/>
            <person name="Gibson D.M."/>
            <person name="Nelson D.R."/>
            <person name="Luo J.G."/>
            <person name="Rep M."/>
            <person name="Liu H."/>
            <person name="Yang S."/>
            <person name="Wang J."/>
            <person name="Krasnoff S.B."/>
            <person name="Xu Y."/>
            <person name="Molnar I."/>
            <person name="Lin M."/>
        </authorList>
    </citation>
    <scope>NUCLEOTIDE SEQUENCE [LARGE SCALE GENOMIC DNA]</scope>
    <source>
        <strain evidence="2 3">ARSEF 6962</strain>
    </source>
</reference>
<evidence type="ECO:0000256" key="1">
    <source>
        <dbReference type="SAM" id="MobiDB-lite"/>
    </source>
</evidence>
<dbReference type="Pfam" id="PF00300">
    <property type="entry name" value="His_Phos_1"/>
    <property type="match status" value="2"/>
</dbReference>
<dbReference type="InterPro" id="IPR029033">
    <property type="entry name" value="His_PPase_superfam"/>
</dbReference>
<dbReference type="InterPro" id="IPR013078">
    <property type="entry name" value="His_Pase_superF_clade-1"/>
</dbReference>
<accession>A0A151GL95</accession>